<name>A0ABV8RKZ4_9SPHN</name>
<keyword evidence="7" id="KW-1185">Reference proteome</keyword>
<evidence type="ECO:0000256" key="3">
    <source>
        <dbReference type="ARBA" id="ARBA00011989"/>
    </source>
</evidence>
<dbReference type="Gene3D" id="3.90.25.10">
    <property type="entry name" value="UDP-galactose 4-epimerase, domain 1"/>
    <property type="match status" value="1"/>
</dbReference>
<dbReference type="Pfam" id="PF16363">
    <property type="entry name" value="GDP_Man_Dehyd"/>
    <property type="match status" value="1"/>
</dbReference>
<dbReference type="EC" id="4.2.1.47" evidence="3"/>
<evidence type="ECO:0000259" key="5">
    <source>
        <dbReference type="Pfam" id="PF16363"/>
    </source>
</evidence>
<dbReference type="PANTHER" id="PTHR43715">
    <property type="entry name" value="GDP-MANNOSE 4,6-DEHYDRATASE"/>
    <property type="match status" value="1"/>
</dbReference>
<dbReference type="InterPro" id="IPR036291">
    <property type="entry name" value="NAD(P)-bd_dom_sf"/>
</dbReference>
<protein>
    <recommendedName>
        <fullName evidence="3">GDP-mannose 4,6-dehydratase</fullName>
        <ecNumber evidence="3">4.2.1.47</ecNumber>
    </recommendedName>
</protein>
<evidence type="ECO:0000313" key="7">
    <source>
        <dbReference type="Proteomes" id="UP001595828"/>
    </source>
</evidence>
<evidence type="ECO:0000256" key="1">
    <source>
        <dbReference type="ARBA" id="ARBA00001937"/>
    </source>
</evidence>
<keyword evidence="4 6" id="KW-0456">Lyase</keyword>
<dbReference type="RefSeq" id="WP_379537459.1">
    <property type="nucleotide sequence ID" value="NZ_JBHSDR010000003.1"/>
</dbReference>
<dbReference type="InterPro" id="IPR016040">
    <property type="entry name" value="NAD(P)-bd_dom"/>
</dbReference>
<feature type="domain" description="NAD(P)-binding" evidence="5">
    <location>
        <begin position="40"/>
        <end position="302"/>
    </location>
</feature>
<dbReference type="GO" id="GO:0008446">
    <property type="term" value="F:GDP-mannose 4,6-dehydratase activity"/>
    <property type="evidence" value="ECO:0007669"/>
    <property type="project" value="UniProtKB-EC"/>
</dbReference>
<comment type="similarity">
    <text evidence="2">Belongs to the NAD(P)-dependent epimerase/dehydratase family. GDP-mannose 4,6-dehydratase subfamily.</text>
</comment>
<dbReference type="InterPro" id="IPR006368">
    <property type="entry name" value="GDP_Man_deHydtase"/>
</dbReference>
<proteinExistence type="inferred from homology"/>
<evidence type="ECO:0000256" key="2">
    <source>
        <dbReference type="ARBA" id="ARBA00009263"/>
    </source>
</evidence>
<evidence type="ECO:0000256" key="4">
    <source>
        <dbReference type="ARBA" id="ARBA00023239"/>
    </source>
</evidence>
<comment type="caution">
    <text evidence="6">The sequence shown here is derived from an EMBL/GenBank/DDBJ whole genome shotgun (WGS) entry which is preliminary data.</text>
</comment>
<dbReference type="EMBL" id="JBHSDR010000003">
    <property type="protein sequence ID" value="MFC4293985.1"/>
    <property type="molecule type" value="Genomic_DNA"/>
</dbReference>
<sequence length="311" mass="33814">MSEPGCDVLVIGASGQDGPYVMSAARRAGLTPLGTSRHGANGLIQLDPHDHSAVTRLLDRLRPERLFVLAGQSSVGRSYDCPAETVRSHTIPLLNCLEWVRLHGPQTRLVYTASGESFGPREAGRPAVETDEFTPVSPYASAKTMAAVLLDNYRRTYRLHASNAFLFNHESARRGTDFVFGKLLAGLRVLAEGSMTDRVQMGDLSVRRDWGYAPDYCEALLRMSDLATPQDLILATGHSVQLADAVEALVAAAGLTMESAVVSGSQQVQAYRPRDEQYADPSLAVRTIGWECSTPFPALAEKLINPPDEYL</sequence>
<dbReference type="Proteomes" id="UP001595828">
    <property type="component" value="Unassembled WGS sequence"/>
</dbReference>
<dbReference type="Gene3D" id="3.40.50.720">
    <property type="entry name" value="NAD(P)-binding Rossmann-like Domain"/>
    <property type="match status" value="1"/>
</dbReference>
<dbReference type="SUPFAM" id="SSF51735">
    <property type="entry name" value="NAD(P)-binding Rossmann-fold domains"/>
    <property type="match status" value="1"/>
</dbReference>
<accession>A0ABV8RKZ4</accession>
<dbReference type="PANTHER" id="PTHR43715:SF1">
    <property type="entry name" value="GDP-MANNOSE 4,6 DEHYDRATASE"/>
    <property type="match status" value="1"/>
</dbReference>
<gene>
    <name evidence="6" type="ORF">ACFO0A_02805</name>
</gene>
<organism evidence="6 7">
    <name type="scientific">Novosphingobium tardum</name>
    <dbReference type="NCBI Taxonomy" id="1538021"/>
    <lineage>
        <taxon>Bacteria</taxon>
        <taxon>Pseudomonadati</taxon>
        <taxon>Pseudomonadota</taxon>
        <taxon>Alphaproteobacteria</taxon>
        <taxon>Sphingomonadales</taxon>
        <taxon>Sphingomonadaceae</taxon>
        <taxon>Novosphingobium</taxon>
    </lineage>
</organism>
<evidence type="ECO:0000313" key="6">
    <source>
        <dbReference type="EMBL" id="MFC4293985.1"/>
    </source>
</evidence>
<comment type="cofactor">
    <cofactor evidence="1">
        <name>NADP(+)</name>
        <dbReference type="ChEBI" id="CHEBI:58349"/>
    </cofactor>
</comment>
<reference evidence="7" key="1">
    <citation type="journal article" date="2019" name="Int. J. Syst. Evol. Microbiol.">
        <title>The Global Catalogue of Microorganisms (GCM) 10K type strain sequencing project: providing services to taxonomists for standard genome sequencing and annotation.</title>
        <authorList>
            <consortium name="The Broad Institute Genomics Platform"/>
            <consortium name="The Broad Institute Genome Sequencing Center for Infectious Disease"/>
            <person name="Wu L."/>
            <person name="Ma J."/>
        </authorList>
    </citation>
    <scope>NUCLEOTIDE SEQUENCE [LARGE SCALE GENOMIC DNA]</scope>
    <source>
        <strain evidence="7">CGMCC 1.12989</strain>
    </source>
</reference>